<evidence type="ECO:0000256" key="3">
    <source>
        <dbReference type="ARBA" id="ARBA00022490"/>
    </source>
</evidence>
<evidence type="ECO:0000256" key="2">
    <source>
        <dbReference type="ARBA" id="ARBA00010231"/>
    </source>
</evidence>
<dbReference type="InterPro" id="IPR016055">
    <property type="entry name" value="A-D-PHexomutase_a/b/a-I/II/III"/>
</dbReference>
<dbReference type="Pfam" id="PF02878">
    <property type="entry name" value="PGM_PMM_I"/>
    <property type="match status" value="1"/>
</dbReference>
<dbReference type="InterPro" id="IPR011004">
    <property type="entry name" value="Trimer_LpxA-like_sf"/>
</dbReference>
<dbReference type="SUPFAM" id="SSF53448">
    <property type="entry name" value="Nucleotide-diphospho-sugar transferases"/>
    <property type="match status" value="1"/>
</dbReference>
<dbReference type="SUPFAM" id="SSF55957">
    <property type="entry name" value="Phosphoglucomutase, C-terminal domain"/>
    <property type="match status" value="1"/>
</dbReference>
<dbReference type="STRING" id="525909.Afer_1123"/>
<evidence type="ECO:0000259" key="8">
    <source>
        <dbReference type="Pfam" id="PF02878"/>
    </source>
</evidence>
<feature type="domain" description="Nucleotidyl transferase" evidence="7">
    <location>
        <begin position="3"/>
        <end position="232"/>
    </location>
</feature>
<keyword evidence="4" id="KW-0396">Initiation factor</keyword>
<dbReference type="CDD" id="cd04181">
    <property type="entry name" value="NTP_transferase"/>
    <property type="match status" value="1"/>
</dbReference>
<organism evidence="11 12">
    <name type="scientific">Acidimicrobium ferrooxidans (strain DSM 10331 / JCM 15462 / NBRC 103882 / ICP)</name>
    <dbReference type="NCBI Taxonomy" id="525909"/>
    <lineage>
        <taxon>Bacteria</taxon>
        <taxon>Bacillati</taxon>
        <taxon>Actinomycetota</taxon>
        <taxon>Acidimicrobiia</taxon>
        <taxon>Acidimicrobiales</taxon>
        <taxon>Acidimicrobiaceae</taxon>
        <taxon>Acidimicrobium</taxon>
    </lineage>
</organism>
<dbReference type="eggNOG" id="COG1208">
    <property type="taxonomic scope" value="Bacteria"/>
</dbReference>
<evidence type="ECO:0000259" key="10">
    <source>
        <dbReference type="Pfam" id="PF25084"/>
    </source>
</evidence>
<dbReference type="Gene3D" id="2.160.10.10">
    <property type="entry name" value="Hexapeptide repeat proteins"/>
    <property type="match status" value="1"/>
</dbReference>
<comment type="subcellular location">
    <subcellularLocation>
        <location evidence="1">Cytoplasm</location>
        <location evidence="1">Cytosol</location>
    </subcellularLocation>
</comment>
<dbReference type="GO" id="GO:0016868">
    <property type="term" value="F:intramolecular phosphotransferase activity"/>
    <property type="evidence" value="ECO:0007669"/>
    <property type="project" value="InterPro"/>
</dbReference>
<dbReference type="Pfam" id="PF25084">
    <property type="entry name" value="LbH_EIF2B"/>
    <property type="match status" value="1"/>
</dbReference>
<sequence>MQAVIIAGGEGTRLRPLTSTTPKPLLPVANRPMIARVVDLLVANGIDDIIVTVAYLGSAIRTYLGDGTDWGARIRYLQEESPLGTAGAVRNARHLLEDTFIVLSGDVVTTVDLEAARRFHHERGASATMVLTTVPDPTEFGVVATEDSGAVTRLIEKPSWGEVFTDTVNTGVYILEPSVLDRIPANRAVDFSEEVFPQILDDRGALFGYVADGYWADVGTFSGFHQTHHDVLDGRAGIAPSGFELAPGVYVGDRSTIDPSALLEAPCIVGNDVRIGPGSRLGPYTVVGHGVRVGSDVHLDGTIVFDHAWIADGARLGRAIVGRGVDIRRRVNVHDGAVLADGVLVGRDAVVRADIRVYPGKTVDPLATVANSIVWESGASRTVFGPLGISGLANVDINPEMATRIAMALASQLPPNGAVLAARDTSRAARIIKRAMMVGFNAVGLDVWDLEATTTPVLRHAVAATDAVAGVRVALDADDPQALTIELLGAEGADLVATERRKVERALEREEFRRVSASEIGDLVMVSHATDRWKAAVTALLDIERIRERAFKLVLDYSYGVVASSLPQAIASFHADVLATHAYPSTARLIRLRLEEQIAELGRLVRGAKADLGAIVNAGGERLLLTDARGRVVPIAGIATILAEHLVATGKVRRLVASAAVASSVADTARALGIEFAWCGLSRADLAAAVADAPGTLAIGHSGLVFYSGCASSSDAAVTLGLILEALATTGTDLAHVIDRTPAETTVAEAVPVPYAVLGATMRGLRTFAEEQGPVELVATDGLRAQFQDRFWLLSPDPQEPVVTVIVGAADPEVAKDDLAVLRTAVAARRDEATQGRKGSNSNGSLPPSTSARG</sequence>
<feature type="domain" description="Alpha-D-phosphohexomutase alpha/beta/alpha" evidence="8">
    <location>
        <begin position="382"/>
        <end position="513"/>
    </location>
</feature>
<dbReference type="InterPro" id="IPR005835">
    <property type="entry name" value="NTP_transferase_dom"/>
</dbReference>
<evidence type="ECO:0000256" key="6">
    <source>
        <dbReference type="SAM" id="MobiDB-lite"/>
    </source>
</evidence>
<name>C7LZ98_ACIFD</name>
<gene>
    <name evidence="11" type="ordered locus">Afer_1123</name>
</gene>
<dbReference type="Pfam" id="PF02879">
    <property type="entry name" value="PGM_PMM_II"/>
    <property type="match status" value="1"/>
</dbReference>
<dbReference type="Gene3D" id="3.40.120.10">
    <property type="entry name" value="Alpha-D-Glucose-1,6-Bisphosphate, subunit A, domain 3"/>
    <property type="match status" value="3"/>
</dbReference>
<dbReference type="Pfam" id="PF00483">
    <property type="entry name" value="NTP_transferase"/>
    <property type="match status" value="1"/>
</dbReference>
<evidence type="ECO:0000256" key="4">
    <source>
        <dbReference type="ARBA" id="ARBA00022540"/>
    </source>
</evidence>
<dbReference type="GO" id="GO:0005975">
    <property type="term" value="P:carbohydrate metabolic process"/>
    <property type="evidence" value="ECO:0007669"/>
    <property type="project" value="InterPro"/>
</dbReference>
<accession>C7LZ98</accession>
<dbReference type="InterPro" id="IPR036900">
    <property type="entry name" value="A-D-PHexomutase_C_sf"/>
</dbReference>
<evidence type="ECO:0000256" key="5">
    <source>
        <dbReference type="ARBA" id="ARBA00022917"/>
    </source>
</evidence>
<dbReference type="GO" id="GO:0016740">
    <property type="term" value="F:transferase activity"/>
    <property type="evidence" value="ECO:0007669"/>
    <property type="project" value="UniProtKB-KW"/>
</dbReference>
<dbReference type="eggNOG" id="COG1109">
    <property type="taxonomic scope" value="Bacteria"/>
</dbReference>
<dbReference type="PANTHER" id="PTHR22572">
    <property type="entry name" value="SUGAR-1-PHOSPHATE GUANYL TRANSFERASE"/>
    <property type="match status" value="1"/>
</dbReference>
<dbReference type="HOGENOM" id="CLU_017652_1_0_11"/>
<feature type="region of interest" description="Disordered" evidence="6">
    <location>
        <begin position="830"/>
        <end position="854"/>
    </location>
</feature>
<evidence type="ECO:0000256" key="1">
    <source>
        <dbReference type="ARBA" id="ARBA00004514"/>
    </source>
</evidence>
<protein>
    <submittedName>
        <fullName evidence="11">Nucleotidyl transferase</fullName>
    </submittedName>
</protein>
<dbReference type="SUPFAM" id="SSF53738">
    <property type="entry name" value="Phosphoglucomutase, first 3 domains"/>
    <property type="match status" value="2"/>
</dbReference>
<feature type="domain" description="Alpha-D-phosphohexomutase alpha/beta/alpha" evidence="9">
    <location>
        <begin position="534"/>
        <end position="630"/>
    </location>
</feature>
<reference evidence="11 12" key="1">
    <citation type="journal article" date="2009" name="Stand. Genomic Sci.">
        <title>Complete genome sequence of Acidimicrobium ferrooxidans type strain (ICP).</title>
        <authorList>
            <person name="Clum A."/>
            <person name="Nolan M."/>
            <person name="Lang E."/>
            <person name="Glavina Del Rio T."/>
            <person name="Tice H."/>
            <person name="Copeland A."/>
            <person name="Cheng J.F."/>
            <person name="Lucas S."/>
            <person name="Chen F."/>
            <person name="Bruce D."/>
            <person name="Goodwin L."/>
            <person name="Pitluck S."/>
            <person name="Ivanova N."/>
            <person name="Mavrommatis K."/>
            <person name="Mikhailova N."/>
            <person name="Pati A."/>
            <person name="Chen A."/>
            <person name="Palaniappan K."/>
            <person name="Goker M."/>
            <person name="Spring S."/>
            <person name="Land M."/>
            <person name="Hauser L."/>
            <person name="Chang Y.J."/>
            <person name="Jeffries C.C."/>
            <person name="Chain P."/>
            <person name="Bristow J."/>
            <person name="Eisen J.A."/>
            <person name="Markowitz V."/>
            <person name="Hugenholtz P."/>
            <person name="Kyrpides N.C."/>
            <person name="Klenk H.P."/>
            <person name="Lapidus A."/>
        </authorList>
    </citation>
    <scope>NUCLEOTIDE SEQUENCE [LARGE SCALE GENOMIC DNA]</scope>
    <source>
        <strain evidence="12">DSM 10331 / JCM 15462 / NBRC 103882 / ICP</strain>
    </source>
</reference>
<dbReference type="InterPro" id="IPR005845">
    <property type="entry name" value="A-D-PHexomutase_a/b/a-II"/>
</dbReference>
<feature type="compositionally biased region" description="Polar residues" evidence="6">
    <location>
        <begin position="837"/>
        <end position="854"/>
    </location>
</feature>
<dbReference type="KEGG" id="afo:Afer_1123"/>
<dbReference type="OrthoDB" id="9801810at2"/>
<dbReference type="SUPFAM" id="SSF51161">
    <property type="entry name" value="Trimeric LpxA-like enzymes"/>
    <property type="match status" value="1"/>
</dbReference>
<dbReference type="AlphaFoldDB" id="C7LZ98"/>
<evidence type="ECO:0000313" key="12">
    <source>
        <dbReference type="Proteomes" id="UP000000771"/>
    </source>
</evidence>
<feature type="domain" description="EIF2B subunit epsilon/gamma LbH" evidence="10">
    <location>
        <begin position="249"/>
        <end position="350"/>
    </location>
</feature>
<comment type="similarity">
    <text evidence="2">Belongs to the phosphohexose mutase family.</text>
</comment>
<proteinExistence type="inferred from homology"/>
<dbReference type="InterPro" id="IPR029044">
    <property type="entry name" value="Nucleotide-diphossugar_trans"/>
</dbReference>
<keyword evidence="12" id="KW-1185">Reference proteome</keyword>
<evidence type="ECO:0000313" key="11">
    <source>
        <dbReference type="EMBL" id="ACU54056.1"/>
    </source>
</evidence>
<dbReference type="InterPro" id="IPR056764">
    <property type="entry name" value="LbH_EIF2B3/5"/>
</dbReference>
<dbReference type="Proteomes" id="UP000000771">
    <property type="component" value="Chromosome"/>
</dbReference>
<dbReference type="InterPro" id="IPR005844">
    <property type="entry name" value="A-D-PHexomutase_a/b/a-I"/>
</dbReference>
<evidence type="ECO:0000259" key="7">
    <source>
        <dbReference type="Pfam" id="PF00483"/>
    </source>
</evidence>
<dbReference type="InterPro" id="IPR050486">
    <property type="entry name" value="Mannose-1P_guanyltransferase"/>
</dbReference>
<evidence type="ECO:0000259" key="9">
    <source>
        <dbReference type="Pfam" id="PF02879"/>
    </source>
</evidence>
<keyword evidence="11" id="KW-0808">Transferase</keyword>
<keyword evidence="3" id="KW-0963">Cytoplasm</keyword>
<dbReference type="EMBL" id="CP001631">
    <property type="protein sequence ID" value="ACU54056.1"/>
    <property type="molecule type" value="Genomic_DNA"/>
</dbReference>
<keyword evidence="5" id="KW-0648">Protein biosynthesis</keyword>
<dbReference type="RefSeq" id="WP_015798542.1">
    <property type="nucleotide sequence ID" value="NC_013124.1"/>
</dbReference>
<dbReference type="Gene3D" id="3.90.550.10">
    <property type="entry name" value="Spore Coat Polysaccharide Biosynthesis Protein SpsA, Chain A"/>
    <property type="match status" value="1"/>
</dbReference>